<proteinExistence type="predicted"/>
<feature type="transmembrane region" description="Helical" evidence="6">
    <location>
        <begin position="169"/>
        <end position="190"/>
    </location>
</feature>
<dbReference type="Pfam" id="PF02653">
    <property type="entry name" value="BPD_transp_2"/>
    <property type="match status" value="1"/>
</dbReference>
<feature type="transmembrane region" description="Helical" evidence="6">
    <location>
        <begin position="270"/>
        <end position="291"/>
    </location>
</feature>
<keyword evidence="4 6" id="KW-1133">Transmembrane helix</keyword>
<dbReference type="CDD" id="cd06579">
    <property type="entry name" value="TM_PBP1_transp_AraH_like"/>
    <property type="match status" value="1"/>
</dbReference>
<evidence type="ECO:0000256" key="2">
    <source>
        <dbReference type="ARBA" id="ARBA00022475"/>
    </source>
</evidence>
<name>A0ABW4YVG6_9HYPH</name>
<dbReference type="Proteomes" id="UP001597299">
    <property type="component" value="Unassembled WGS sequence"/>
</dbReference>
<evidence type="ECO:0000256" key="4">
    <source>
        <dbReference type="ARBA" id="ARBA00022989"/>
    </source>
</evidence>
<reference evidence="8" key="1">
    <citation type="journal article" date="2019" name="Int. J. Syst. Evol. Microbiol.">
        <title>The Global Catalogue of Microorganisms (GCM) 10K type strain sequencing project: providing services to taxonomists for standard genome sequencing and annotation.</title>
        <authorList>
            <consortium name="The Broad Institute Genomics Platform"/>
            <consortium name="The Broad Institute Genome Sequencing Center for Infectious Disease"/>
            <person name="Wu L."/>
            <person name="Ma J."/>
        </authorList>
    </citation>
    <scope>NUCLEOTIDE SEQUENCE [LARGE SCALE GENOMIC DNA]</scope>
    <source>
        <strain evidence="8">CCM 7435</strain>
    </source>
</reference>
<evidence type="ECO:0000256" key="3">
    <source>
        <dbReference type="ARBA" id="ARBA00022692"/>
    </source>
</evidence>
<gene>
    <name evidence="7" type="ORF">ACFSNC_06570</name>
</gene>
<protein>
    <submittedName>
        <fullName evidence="7">ABC transporter permease</fullName>
    </submittedName>
</protein>
<feature type="transmembrane region" description="Helical" evidence="6">
    <location>
        <begin position="12"/>
        <end position="31"/>
    </location>
</feature>
<dbReference type="PANTHER" id="PTHR32196">
    <property type="entry name" value="ABC TRANSPORTER PERMEASE PROTEIN YPHD-RELATED-RELATED"/>
    <property type="match status" value="1"/>
</dbReference>
<dbReference type="InterPro" id="IPR001851">
    <property type="entry name" value="ABC_transp_permease"/>
</dbReference>
<evidence type="ECO:0000256" key="6">
    <source>
        <dbReference type="SAM" id="Phobius"/>
    </source>
</evidence>
<keyword evidence="3 6" id="KW-0812">Transmembrane</keyword>
<feature type="transmembrane region" description="Helical" evidence="6">
    <location>
        <begin position="51"/>
        <end position="70"/>
    </location>
</feature>
<feature type="transmembrane region" description="Helical" evidence="6">
    <location>
        <begin position="211"/>
        <end position="233"/>
    </location>
</feature>
<keyword evidence="5 6" id="KW-0472">Membrane</keyword>
<sequence>MPLRLPRIGTSQIVALAAILAINWVVSPQFFDIRLQDGRLFGSLIDVLNRGAPVAILSLGMVLVIAMRGIDLSVGAVMAICGAIAASLADTHSLPVVLAAALGAGLACGLWNGFLVAVLGIQPIVATLILMVAGRGIAQLITEGRIVTFSSPELAFIGGGSVLGLPTPVVITLALLGLTLLIVRGSALGLMIEATGGNARAAALAGIGTRLITLAVYGWCGLCAAIAGIIAAADILGADANNAGLWLELDAILAVVIGGTSLFGGRFSLVLAVVGALIIQAMNTGILLSGFPPETNLVVKAVVVLAVLLAQSPRLKGLGSSLFGRGK</sequence>
<dbReference type="RefSeq" id="WP_213353265.1">
    <property type="nucleotide sequence ID" value="NZ_JAHBGB010000033.1"/>
</dbReference>
<feature type="transmembrane region" description="Helical" evidence="6">
    <location>
        <begin position="77"/>
        <end position="102"/>
    </location>
</feature>
<dbReference type="EMBL" id="JBHUHD010000001">
    <property type="protein sequence ID" value="MFD2140054.1"/>
    <property type="molecule type" value="Genomic_DNA"/>
</dbReference>
<comment type="subcellular location">
    <subcellularLocation>
        <location evidence="1">Cell membrane</location>
        <topology evidence="1">Multi-pass membrane protein</topology>
    </subcellularLocation>
</comment>
<evidence type="ECO:0000313" key="7">
    <source>
        <dbReference type="EMBL" id="MFD2140054.1"/>
    </source>
</evidence>
<evidence type="ECO:0000256" key="1">
    <source>
        <dbReference type="ARBA" id="ARBA00004651"/>
    </source>
</evidence>
<feature type="transmembrane region" description="Helical" evidence="6">
    <location>
        <begin position="146"/>
        <end position="163"/>
    </location>
</feature>
<evidence type="ECO:0000313" key="8">
    <source>
        <dbReference type="Proteomes" id="UP001597299"/>
    </source>
</evidence>
<comment type="caution">
    <text evidence="7">The sequence shown here is derived from an EMBL/GenBank/DDBJ whole genome shotgun (WGS) entry which is preliminary data.</text>
</comment>
<keyword evidence="2" id="KW-1003">Cell membrane</keyword>
<accession>A0ABW4YVG6</accession>
<feature type="transmembrane region" description="Helical" evidence="6">
    <location>
        <begin position="245"/>
        <end position="263"/>
    </location>
</feature>
<keyword evidence="8" id="KW-1185">Reference proteome</keyword>
<feature type="transmembrane region" description="Helical" evidence="6">
    <location>
        <begin position="114"/>
        <end position="134"/>
    </location>
</feature>
<organism evidence="7 8">
    <name type="scientific">Ancylobacter oerskovii</name>
    <dbReference type="NCBI Taxonomy" id="459519"/>
    <lineage>
        <taxon>Bacteria</taxon>
        <taxon>Pseudomonadati</taxon>
        <taxon>Pseudomonadota</taxon>
        <taxon>Alphaproteobacteria</taxon>
        <taxon>Hyphomicrobiales</taxon>
        <taxon>Xanthobacteraceae</taxon>
        <taxon>Ancylobacter</taxon>
    </lineage>
</organism>
<dbReference type="PANTHER" id="PTHR32196:SF19">
    <property type="entry name" value="GALACTOFURANOSE TRANSPORTER PERMEASE PROTEIN YTFT"/>
    <property type="match status" value="1"/>
</dbReference>
<evidence type="ECO:0000256" key="5">
    <source>
        <dbReference type="ARBA" id="ARBA00023136"/>
    </source>
</evidence>